<dbReference type="STRING" id="1817863.A2Y62_12340"/>
<feature type="domain" description="Thioredoxin" evidence="7">
    <location>
        <begin position="98"/>
        <end position="290"/>
    </location>
</feature>
<accession>A0A1F5VQV4</accession>
<dbReference type="Pfam" id="PF10411">
    <property type="entry name" value="DsbC_N"/>
    <property type="match status" value="1"/>
</dbReference>
<dbReference type="InterPro" id="IPR036249">
    <property type="entry name" value="Thioredoxin-like_sf"/>
</dbReference>
<comment type="caution">
    <text evidence="8">The sequence shown here is derived from an EMBL/GenBank/DDBJ whole genome shotgun (WGS) entry which is preliminary data.</text>
</comment>
<name>A0A1F5VQV4_9BACT</name>
<organism evidence="8 9">
    <name type="scientific">Candidatus Fischerbacteria bacterium RBG_13_37_8</name>
    <dbReference type="NCBI Taxonomy" id="1817863"/>
    <lineage>
        <taxon>Bacteria</taxon>
        <taxon>Candidatus Fischeribacteriota</taxon>
    </lineage>
</organism>
<gene>
    <name evidence="8" type="ORF">A2Y62_12340</name>
</gene>
<keyword evidence="2 6" id="KW-0732">Signal</keyword>
<keyword evidence="4" id="KW-1015">Disulfide bond</keyword>
<protein>
    <recommendedName>
        <fullName evidence="7">Thioredoxin domain-containing protein</fullName>
    </recommendedName>
</protein>
<feature type="chain" id="PRO_5009522060" description="Thioredoxin domain-containing protein" evidence="6">
    <location>
        <begin position="19"/>
        <end position="296"/>
    </location>
</feature>
<dbReference type="PROSITE" id="PS51352">
    <property type="entry name" value="THIOREDOXIN_2"/>
    <property type="match status" value="1"/>
</dbReference>
<dbReference type="Pfam" id="PF13462">
    <property type="entry name" value="Thioredoxin_4"/>
    <property type="match status" value="1"/>
</dbReference>
<sequence>MKPIFVLMILLISLPMLSQVSQKENAEKAVEAVKHIFPQWKQLQFEFDKVDESAIPDYLQARFYVTHQDKKVPVVVYYRKDMKYVFVGQFIDMENNNSLTNEFAGEIKFTTVDMNTLNLKNAARIGELNAPVTIIEYSDFQCPYCKKAAPTVKKILENYKDKIVFIYKHIPWPKHKFSRKLEIAAECAREQDEQAFWNFHDIFFSEDFKIEDEKELQQKVMDIASKNKLNKTMFKSCYENNKTEALINEHFNESKVFKVSSTPTFVINGQRLLGALPYENFSNVINEKLNELQKTK</sequence>
<proteinExistence type="inferred from homology"/>
<keyword evidence="3" id="KW-0560">Oxidoreductase</keyword>
<evidence type="ECO:0000256" key="2">
    <source>
        <dbReference type="ARBA" id="ARBA00022729"/>
    </source>
</evidence>
<dbReference type="EMBL" id="MFGW01000110">
    <property type="protein sequence ID" value="OGF65670.1"/>
    <property type="molecule type" value="Genomic_DNA"/>
</dbReference>
<evidence type="ECO:0000256" key="6">
    <source>
        <dbReference type="SAM" id="SignalP"/>
    </source>
</evidence>
<evidence type="ECO:0000313" key="9">
    <source>
        <dbReference type="Proteomes" id="UP000178943"/>
    </source>
</evidence>
<dbReference type="AlphaFoldDB" id="A0A1F5VQV4"/>
<dbReference type="Proteomes" id="UP000178943">
    <property type="component" value="Unassembled WGS sequence"/>
</dbReference>
<evidence type="ECO:0000256" key="1">
    <source>
        <dbReference type="ARBA" id="ARBA00005791"/>
    </source>
</evidence>
<dbReference type="GO" id="GO:0016491">
    <property type="term" value="F:oxidoreductase activity"/>
    <property type="evidence" value="ECO:0007669"/>
    <property type="project" value="UniProtKB-KW"/>
</dbReference>
<keyword evidence="5" id="KW-0676">Redox-active center</keyword>
<dbReference type="SUPFAM" id="SSF52833">
    <property type="entry name" value="Thioredoxin-like"/>
    <property type="match status" value="1"/>
</dbReference>
<dbReference type="Gene3D" id="3.40.30.10">
    <property type="entry name" value="Glutaredoxin"/>
    <property type="match status" value="1"/>
</dbReference>
<evidence type="ECO:0000313" key="8">
    <source>
        <dbReference type="EMBL" id="OGF65670.1"/>
    </source>
</evidence>
<dbReference type="InterPro" id="IPR013766">
    <property type="entry name" value="Thioredoxin_domain"/>
</dbReference>
<evidence type="ECO:0000256" key="5">
    <source>
        <dbReference type="ARBA" id="ARBA00023284"/>
    </source>
</evidence>
<evidence type="ECO:0000256" key="4">
    <source>
        <dbReference type="ARBA" id="ARBA00023157"/>
    </source>
</evidence>
<dbReference type="PANTHER" id="PTHR13887:SF14">
    <property type="entry name" value="DISULFIDE BOND FORMATION PROTEIN D"/>
    <property type="match status" value="1"/>
</dbReference>
<dbReference type="InterPro" id="IPR012336">
    <property type="entry name" value="Thioredoxin-like_fold"/>
</dbReference>
<evidence type="ECO:0000259" key="7">
    <source>
        <dbReference type="PROSITE" id="PS51352"/>
    </source>
</evidence>
<evidence type="ECO:0000256" key="3">
    <source>
        <dbReference type="ARBA" id="ARBA00023002"/>
    </source>
</evidence>
<reference evidence="8 9" key="1">
    <citation type="journal article" date="2016" name="Nat. Commun.">
        <title>Thousands of microbial genomes shed light on interconnected biogeochemical processes in an aquifer system.</title>
        <authorList>
            <person name="Anantharaman K."/>
            <person name="Brown C.T."/>
            <person name="Hug L.A."/>
            <person name="Sharon I."/>
            <person name="Castelle C.J."/>
            <person name="Probst A.J."/>
            <person name="Thomas B.C."/>
            <person name="Singh A."/>
            <person name="Wilkins M.J."/>
            <person name="Karaoz U."/>
            <person name="Brodie E.L."/>
            <person name="Williams K.H."/>
            <person name="Hubbard S.S."/>
            <person name="Banfield J.F."/>
        </authorList>
    </citation>
    <scope>NUCLEOTIDE SEQUENCE [LARGE SCALE GENOMIC DNA]</scope>
</reference>
<dbReference type="PANTHER" id="PTHR13887">
    <property type="entry name" value="GLUTATHIONE S-TRANSFERASE KAPPA"/>
    <property type="match status" value="1"/>
</dbReference>
<feature type="signal peptide" evidence="6">
    <location>
        <begin position="1"/>
        <end position="18"/>
    </location>
</feature>
<comment type="similarity">
    <text evidence="1">Belongs to the thioredoxin family. DsbA subfamily.</text>
</comment>
<dbReference type="InterPro" id="IPR018950">
    <property type="entry name" value="DiS-bond_isomerase_DsbC/G_N"/>
</dbReference>